<comment type="caution">
    <text evidence="1">The sequence shown here is derived from an EMBL/GenBank/DDBJ whole genome shotgun (WGS) entry which is preliminary data.</text>
</comment>
<accession>A0A2N1M6P9</accession>
<reference evidence="1 2" key="2">
    <citation type="submission" date="2017-10" db="EMBL/GenBank/DDBJ databases">
        <title>Extensive intraspecific genome diversity in a model arbuscular mycorrhizal fungus.</title>
        <authorList>
            <person name="Chen E.C.H."/>
            <person name="Morin E."/>
            <person name="Baudet D."/>
            <person name="Noel J."/>
            <person name="Ndikumana S."/>
            <person name="Charron P."/>
            <person name="St-Onge C."/>
            <person name="Giorgi J."/>
            <person name="Grigoriev I.V."/>
            <person name="Roux C."/>
            <person name="Martin F.M."/>
            <person name="Corradi N."/>
        </authorList>
    </citation>
    <scope>NUCLEOTIDE SEQUENCE [LARGE SCALE GENOMIC DNA]</scope>
    <source>
        <strain evidence="1 2">C2</strain>
    </source>
</reference>
<evidence type="ECO:0000313" key="1">
    <source>
        <dbReference type="EMBL" id="PKK57314.1"/>
    </source>
</evidence>
<dbReference type="AlphaFoldDB" id="A0A2N1M6P9"/>
<organism evidence="1 2">
    <name type="scientific">Rhizophagus irregularis</name>
    <dbReference type="NCBI Taxonomy" id="588596"/>
    <lineage>
        <taxon>Eukaryota</taxon>
        <taxon>Fungi</taxon>
        <taxon>Fungi incertae sedis</taxon>
        <taxon>Mucoromycota</taxon>
        <taxon>Glomeromycotina</taxon>
        <taxon>Glomeromycetes</taxon>
        <taxon>Glomerales</taxon>
        <taxon>Glomeraceae</taxon>
        <taxon>Rhizophagus</taxon>
    </lineage>
</organism>
<name>A0A2N1M6P9_9GLOM</name>
<dbReference type="VEuPathDB" id="FungiDB:RhiirA1_451404"/>
<proteinExistence type="predicted"/>
<dbReference type="Proteomes" id="UP000233469">
    <property type="component" value="Unassembled WGS sequence"/>
</dbReference>
<sequence>MDELVDIRRDRNCAYHNINGRSCHDFWDSVANRLLIRKSKFKFGSFGFGSKVLKLSFILRPASISGGYQLRFGWTSLNYWVPAPSWTRLLGWIKSGFNLDILSSFNFGFRFLISKSIFFLIYVKCYANISSELEFLFLFCRALTLNLDLYFFSFFSYPGGEQHCFD</sequence>
<dbReference type="EMBL" id="LLXL01004512">
    <property type="protein sequence ID" value="PKK57314.1"/>
    <property type="molecule type" value="Genomic_DNA"/>
</dbReference>
<evidence type="ECO:0000313" key="2">
    <source>
        <dbReference type="Proteomes" id="UP000233469"/>
    </source>
</evidence>
<protein>
    <submittedName>
        <fullName evidence="1">Uncharacterized protein</fullName>
    </submittedName>
</protein>
<gene>
    <name evidence="1" type="ORF">RhiirC2_721313</name>
</gene>
<reference evidence="1 2" key="1">
    <citation type="submission" date="2016-04" db="EMBL/GenBank/DDBJ databases">
        <title>Genome analyses suggest a sexual origin of heterokaryosis in a supposedly ancient asexual fungus.</title>
        <authorList>
            <person name="Ropars J."/>
            <person name="Sedzielewska K."/>
            <person name="Noel J."/>
            <person name="Charron P."/>
            <person name="Farinelli L."/>
            <person name="Marton T."/>
            <person name="Kruger M."/>
            <person name="Pelin A."/>
            <person name="Brachmann A."/>
            <person name="Corradi N."/>
        </authorList>
    </citation>
    <scope>NUCLEOTIDE SEQUENCE [LARGE SCALE GENOMIC DNA]</scope>
    <source>
        <strain evidence="1 2">C2</strain>
    </source>
</reference>